<dbReference type="GO" id="GO:0035599">
    <property type="term" value="F:aspartic acid methylthiotransferase activity"/>
    <property type="evidence" value="ECO:0007669"/>
    <property type="project" value="TreeGrafter"/>
</dbReference>
<dbReference type="AlphaFoldDB" id="A0AAW5KI63"/>
<dbReference type="InterPro" id="IPR058240">
    <property type="entry name" value="rSAM_sf"/>
</dbReference>
<dbReference type="EMBL" id="JANGAB010000579">
    <property type="protein sequence ID" value="MCQ4951031.1"/>
    <property type="molecule type" value="Genomic_DNA"/>
</dbReference>
<organism evidence="2 3">
    <name type="scientific">Bittarella massiliensis</name>
    <name type="common">ex Durand et al. 2017</name>
    <dbReference type="NCBI Taxonomy" id="1720313"/>
    <lineage>
        <taxon>Bacteria</taxon>
        <taxon>Bacillati</taxon>
        <taxon>Bacillota</taxon>
        <taxon>Clostridia</taxon>
        <taxon>Eubacteriales</taxon>
        <taxon>Oscillospiraceae</taxon>
        <taxon>Bittarella (ex Durand et al. 2017)</taxon>
    </lineage>
</organism>
<sequence>PCAGRSTGSWPSAAPHRLPRGGSARSTCPPAAGPGAPCATLLAGFPGETEEQFEELCRFVDDMRFERLGCFAYSQEEGTPAARFSSSSSWPSSRAA</sequence>
<comment type="caution">
    <text evidence="2">The sequence shown here is derived from an EMBL/GenBank/DDBJ whole genome shotgun (WGS) entry which is preliminary data.</text>
</comment>
<evidence type="ECO:0008006" key="4">
    <source>
        <dbReference type="Google" id="ProtNLM"/>
    </source>
</evidence>
<gene>
    <name evidence="2" type="ORF">NE646_15550</name>
</gene>
<evidence type="ECO:0000313" key="3">
    <source>
        <dbReference type="Proteomes" id="UP001205063"/>
    </source>
</evidence>
<feature type="region of interest" description="Disordered" evidence="1">
    <location>
        <begin position="1"/>
        <end position="32"/>
    </location>
</feature>
<feature type="compositionally biased region" description="Polar residues" evidence="1">
    <location>
        <begin position="1"/>
        <end position="10"/>
    </location>
</feature>
<dbReference type="PANTHER" id="PTHR43837:SF1">
    <property type="entry name" value="RIBOSOMAL PROTEIN US12 METHYLTHIOTRANSFERASE RIMO"/>
    <property type="match status" value="1"/>
</dbReference>
<accession>A0AAW5KI63</accession>
<feature type="non-terminal residue" evidence="2">
    <location>
        <position position="96"/>
    </location>
</feature>
<dbReference type="PANTHER" id="PTHR43837">
    <property type="entry name" value="RIBOSOMAL PROTEIN S12 METHYLTHIOTRANSFERASE RIMO"/>
    <property type="match status" value="1"/>
</dbReference>
<proteinExistence type="predicted"/>
<dbReference type="Gene3D" id="3.80.30.20">
    <property type="entry name" value="tm_1862 like domain"/>
    <property type="match status" value="1"/>
</dbReference>
<evidence type="ECO:0000256" key="1">
    <source>
        <dbReference type="SAM" id="MobiDB-lite"/>
    </source>
</evidence>
<protein>
    <recommendedName>
        <fullName evidence="4">30S ribosomal protein S12 methylthiotransferase RimO</fullName>
    </recommendedName>
</protein>
<evidence type="ECO:0000313" key="2">
    <source>
        <dbReference type="EMBL" id="MCQ4951031.1"/>
    </source>
</evidence>
<dbReference type="InterPro" id="IPR023404">
    <property type="entry name" value="rSAM_horseshoe"/>
</dbReference>
<feature type="compositionally biased region" description="Low complexity" evidence="1">
    <location>
        <begin position="80"/>
        <end position="96"/>
    </location>
</feature>
<name>A0AAW5KI63_9FIRM</name>
<feature type="non-terminal residue" evidence="2">
    <location>
        <position position="1"/>
    </location>
</feature>
<dbReference type="InterPro" id="IPR005840">
    <property type="entry name" value="Ribosomal_uS12_MeSTrfase_RimO"/>
</dbReference>
<dbReference type="Proteomes" id="UP001205063">
    <property type="component" value="Unassembled WGS sequence"/>
</dbReference>
<dbReference type="GO" id="GO:0005829">
    <property type="term" value="C:cytosol"/>
    <property type="evidence" value="ECO:0007669"/>
    <property type="project" value="TreeGrafter"/>
</dbReference>
<feature type="region of interest" description="Disordered" evidence="1">
    <location>
        <begin position="77"/>
        <end position="96"/>
    </location>
</feature>
<dbReference type="SUPFAM" id="SSF102114">
    <property type="entry name" value="Radical SAM enzymes"/>
    <property type="match status" value="1"/>
</dbReference>
<dbReference type="GO" id="GO:0051539">
    <property type="term" value="F:4 iron, 4 sulfur cluster binding"/>
    <property type="evidence" value="ECO:0007669"/>
    <property type="project" value="InterPro"/>
</dbReference>
<reference evidence="2" key="1">
    <citation type="submission" date="2022-06" db="EMBL/GenBank/DDBJ databases">
        <title>Isolation of gut microbiota from human fecal samples.</title>
        <authorList>
            <person name="Pamer E.G."/>
            <person name="Barat B."/>
            <person name="Waligurski E."/>
            <person name="Medina S."/>
            <person name="Paddock L."/>
            <person name="Mostad J."/>
        </authorList>
    </citation>
    <scope>NUCLEOTIDE SEQUENCE</scope>
    <source>
        <strain evidence="2">DFI.7.96</strain>
    </source>
</reference>